<dbReference type="EMBL" id="CP041217">
    <property type="protein sequence ID" value="QDH22287.1"/>
    <property type="molecule type" value="Genomic_DNA"/>
</dbReference>
<reference evidence="3 4" key="1">
    <citation type="submission" date="2019-06" db="EMBL/GenBank/DDBJ databases">
        <title>Saccharibacillus brassicae sp. nov., an endophytic bacterium isolated from Chinese cabbage seeds (Brassica pekinensis).</title>
        <authorList>
            <person name="Jiang L."/>
            <person name="Lee J."/>
            <person name="Kim S.W."/>
        </authorList>
    </citation>
    <scope>NUCLEOTIDE SEQUENCE [LARGE SCALE GENOMIC DNA]</scope>
    <source>
        <strain evidence="4">KCTC 43072 / ATSA2</strain>
    </source>
</reference>
<dbReference type="InterPro" id="IPR011215">
    <property type="entry name" value="StiP_N"/>
</dbReference>
<dbReference type="InterPro" id="IPR028157">
    <property type="entry name" value="PELOTA_dom"/>
</dbReference>
<feature type="domain" description="PELOTA RNA-binding" evidence="2">
    <location>
        <begin position="297"/>
        <end position="376"/>
    </location>
</feature>
<organism evidence="3 4">
    <name type="scientific">Saccharibacillus brassicae</name>
    <dbReference type="NCBI Taxonomy" id="2583377"/>
    <lineage>
        <taxon>Bacteria</taxon>
        <taxon>Bacillati</taxon>
        <taxon>Bacillota</taxon>
        <taxon>Bacilli</taxon>
        <taxon>Bacillales</taxon>
        <taxon>Paenibacillaceae</taxon>
        <taxon>Saccharibacillus</taxon>
    </lineage>
</organism>
<protein>
    <submittedName>
        <fullName evidence="3">Uncharacterized protein</fullName>
    </submittedName>
</protein>
<dbReference type="Pfam" id="PF15608">
    <property type="entry name" value="PELOTA_1"/>
    <property type="match status" value="1"/>
</dbReference>
<dbReference type="PIRSF" id="PIRSF020979">
    <property type="entry name" value="UCP020979"/>
    <property type="match status" value="1"/>
</dbReference>
<proteinExistence type="predicted"/>
<accession>A0A4Y6V1F3</accession>
<gene>
    <name evidence="3" type="ORF">FFV09_16395</name>
</gene>
<dbReference type="KEGG" id="saca:FFV09_16395"/>
<name>A0A4Y6V1F3_SACBS</name>
<dbReference type="InterPro" id="IPR048336">
    <property type="entry name" value="StiP-like"/>
</dbReference>
<dbReference type="AlphaFoldDB" id="A0A4Y6V1F3"/>
<dbReference type="RefSeq" id="WP_141448831.1">
    <property type="nucleotide sequence ID" value="NZ_CP041217.1"/>
</dbReference>
<dbReference type="Proteomes" id="UP000316968">
    <property type="component" value="Chromosome"/>
</dbReference>
<evidence type="ECO:0000259" key="2">
    <source>
        <dbReference type="Pfam" id="PF15608"/>
    </source>
</evidence>
<evidence type="ECO:0000313" key="4">
    <source>
        <dbReference type="Proteomes" id="UP000316968"/>
    </source>
</evidence>
<dbReference type="Pfam" id="PF11202">
    <property type="entry name" value="StiP"/>
    <property type="match status" value="1"/>
</dbReference>
<keyword evidence="4" id="KW-1185">Reference proteome</keyword>
<dbReference type="OrthoDB" id="1663315at2"/>
<evidence type="ECO:0000313" key="3">
    <source>
        <dbReference type="EMBL" id="QDH22287.1"/>
    </source>
</evidence>
<sequence>MTMSNDTVNSKSLPVPEKLGSYSPEDVVFLLKDLSDVHLERPTEDREEAIQGGTHYSEMLPVEYRPTPEYLALFHETLEETAREVSLAAGIVSERLRARHGTDFVLASLARAGTPIGILIKRYFREVYGAELPHYSISIIRGKGIDENAVLYMQRQHPGRRIQFVDGWTGKGAIRKVVEEARETMAAKYGIELDDDLAVLADPGRCSETFGTREDFLIPSACLNSTVSGLMSRTVLRGDLIGPDDFHGAKYYKEWLEDDVSNVFVDRVSSYYADIQAEARLEAEKLENLPEANVSSWQGMKDIARIQHDYGIADVNLVKPGVGETTRVLLRRVPWKILVDRLDNPHLRHILLLAEDRGVPVEVYPGLTYSCCGIIKPMNGGTP</sequence>
<feature type="domain" description="Cysteine protease StiP N-terminal" evidence="1">
    <location>
        <begin position="20"/>
        <end position="268"/>
    </location>
</feature>
<evidence type="ECO:0000259" key="1">
    <source>
        <dbReference type="Pfam" id="PF11202"/>
    </source>
</evidence>